<comment type="caution">
    <text evidence="1">The sequence shown here is derived from an EMBL/GenBank/DDBJ whole genome shotgun (WGS) entry which is preliminary data.</text>
</comment>
<keyword evidence="3" id="KW-1185">Reference proteome</keyword>
<dbReference type="Proteomes" id="UP000307217">
    <property type="component" value="Unassembled WGS sequence"/>
</dbReference>
<organism evidence="1 4">
    <name type="scientific">Pseudoalteromonas aurantia</name>
    <dbReference type="NCBI Taxonomy" id="43654"/>
    <lineage>
        <taxon>Bacteria</taxon>
        <taxon>Pseudomonadati</taxon>
        <taxon>Pseudomonadota</taxon>
        <taxon>Gammaproteobacteria</taxon>
        <taxon>Alteromonadales</taxon>
        <taxon>Pseudoalteromonadaceae</taxon>
        <taxon>Pseudoalteromonas</taxon>
    </lineage>
</organism>
<protein>
    <submittedName>
        <fullName evidence="1">Amino acid ABC transporter substrate-binding protein</fullName>
    </submittedName>
</protein>
<name>A0A5S3VC27_9GAMM</name>
<dbReference type="EMBL" id="PNBX01000014">
    <property type="protein sequence ID" value="TMO69632.1"/>
    <property type="molecule type" value="Genomic_DNA"/>
</dbReference>
<evidence type="ECO:0000313" key="2">
    <source>
        <dbReference type="EMBL" id="TMO75778.1"/>
    </source>
</evidence>
<dbReference type="Proteomes" id="UP000307164">
    <property type="component" value="Unassembled WGS sequence"/>
</dbReference>
<dbReference type="AlphaFoldDB" id="A0A5S3VC27"/>
<accession>A0A5S3VC27</accession>
<reference evidence="1 4" key="1">
    <citation type="submission" date="2018-01" db="EMBL/GenBank/DDBJ databases">
        <authorList>
            <person name="Paulsen S."/>
            <person name="Gram L.K."/>
        </authorList>
    </citation>
    <scope>NUCLEOTIDE SEQUENCE [LARGE SCALE GENOMIC DNA]</scope>
    <source>
        <strain evidence="1 4">S3790</strain>
        <strain evidence="2">S3895</strain>
    </source>
</reference>
<sequence>MKSDFLGLILLLRSLVYAIVSVSSSLSFAVEVTFCYEDKELSPAYMGNGQGIPRNKPGAAIEILRHVDVGLPEITIKYVRKPWQRCLHELKKNKVHAVIASYRPERTEFMQYPIKSDSTINPAMAISRFGRCLVGKQIFYQHMEQQDKTFSLAIPTGYSAASSLDAKRFAIVRTNSQTQSYELVMKDVVDGTIGLCLINGEKVRAYPYSKELVSVYPPFDMSYGFLTFSKEFFAEHQNEIETVWSLLATIPVAEFYMDYLEMDEDALE</sequence>
<gene>
    <name evidence="1" type="ORF">CWC19_04055</name>
    <name evidence="2" type="ORF">CWC20_07395</name>
</gene>
<evidence type="ECO:0000313" key="3">
    <source>
        <dbReference type="Proteomes" id="UP000307164"/>
    </source>
</evidence>
<dbReference type="EMBL" id="PNBW01000034">
    <property type="protein sequence ID" value="TMO75778.1"/>
    <property type="molecule type" value="Genomic_DNA"/>
</dbReference>
<dbReference type="SUPFAM" id="SSF53850">
    <property type="entry name" value="Periplasmic binding protein-like II"/>
    <property type="match status" value="1"/>
</dbReference>
<proteinExistence type="predicted"/>
<reference evidence="4" key="2">
    <citation type="submission" date="2019-06" db="EMBL/GenBank/DDBJ databases">
        <title>Co-occurence of chitin degradation, pigmentation and bioactivity in marine Pseudoalteromonas.</title>
        <authorList>
            <person name="Sonnenschein E.C."/>
            <person name="Bech P.K."/>
        </authorList>
    </citation>
    <scope>NUCLEOTIDE SEQUENCE [LARGE SCALE GENOMIC DNA]</scope>
    <source>
        <strain evidence="4">S3790</strain>
    </source>
</reference>
<dbReference type="Gene3D" id="3.40.190.10">
    <property type="entry name" value="Periplasmic binding protein-like II"/>
    <property type="match status" value="1"/>
</dbReference>
<evidence type="ECO:0000313" key="1">
    <source>
        <dbReference type="EMBL" id="TMO69632.1"/>
    </source>
</evidence>
<reference evidence="1" key="3">
    <citation type="submission" date="2019-09" db="EMBL/GenBank/DDBJ databases">
        <title>Co-occurence of chitin degradation, pigmentation and bioactivity in marine Pseudoalteromonas.</title>
        <authorList>
            <person name="Sonnenschein E.C."/>
            <person name="Bech P.K."/>
        </authorList>
    </citation>
    <scope>NUCLEOTIDE SEQUENCE</scope>
    <source>
        <strain evidence="1">S3790</strain>
        <strain evidence="2 3">S3895</strain>
    </source>
</reference>
<evidence type="ECO:0000313" key="4">
    <source>
        <dbReference type="Proteomes" id="UP000307217"/>
    </source>
</evidence>